<evidence type="ECO:0008006" key="4">
    <source>
        <dbReference type="Google" id="ProtNLM"/>
    </source>
</evidence>
<protein>
    <recommendedName>
        <fullName evidence="4">Spore coat protein U domain-containing protein</fullName>
    </recommendedName>
</protein>
<reference evidence="2 3" key="1">
    <citation type="submission" date="2016-03" db="EMBL/GenBank/DDBJ databases">
        <authorList>
            <person name="Zhang H."/>
            <person name="Liu R."/>
            <person name="Wang M."/>
            <person name="Wang H."/>
            <person name="Wang L."/>
            <person name="Song L."/>
        </authorList>
    </citation>
    <scope>NUCLEOTIDE SEQUENCE [LARGE SCALE GENOMIC DNA]</scope>
    <source>
        <strain evidence="2 3">DSM 16098</strain>
    </source>
</reference>
<sequence>MNKLIVISAIAALSSGSALAENLNVGGAVESVCEVSNIATTHYFPALALGNTKTVNFDLKCNDVDGATLTLTTSEGHLQNADHEDRGVGYTAHLTAGPYDFTLSAEDGTNDQSAFQSNGGSNTLATTGVTGMIDLEVTQTPVYAGTYADTLMLTVTAN</sequence>
<dbReference type="EMBL" id="LVCM01000034">
    <property type="protein sequence ID" value="KYL31840.1"/>
    <property type="molecule type" value="Genomic_DNA"/>
</dbReference>
<evidence type="ECO:0000256" key="1">
    <source>
        <dbReference type="SAM" id="SignalP"/>
    </source>
</evidence>
<evidence type="ECO:0000313" key="3">
    <source>
        <dbReference type="Proteomes" id="UP000075621"/>
    </source>
</evidence>
<dbReference type="RefSeq" id="WP_024031845.1">
    <property type="nucleotide sequence ID" value="NZ_AZIO01000097.1"/>
</dbReference>
<evidence type="ECO:0000313" key="2">
    <source>
        <dbReference type="EMBL" id="KYL31840.1"/>
    </source>
</evidence>
<organism evidence="2 3">
    <name type="scientific">Pseudoalteromonas agarivorans</name>
    <dbReference type="NCBI Taxonomy" id="176102"/>
    <lineage>
        <taxon>Bacteria</taxon>
        <taxon>Pseudomonadati</taxon>
        <taxon>Pseudomonadota</taxon>
        <taxon>Gammaproteobacteria</taxon>
        <taxon>Alteromonadales</taxon>
        <taxon>Pseudoalteromonadaceae</taxon>
        <taxon>Pseudoalteromonas</taxon>
    </lineage>
</organism>
<name>A0ABR5VSW7_9GAMM</name>
<feature type="signal peptide" evidence="1">
    <location>
        <begin position="1"/>
        <end position="20"/>
    </location>
</feature>
<keyword evidence="1" id="KW-0732">Signal</keyword>
<accession>A0ABR5VSW7</accession>
<proteinExistence type="predicted"/>
<comment type="caution">
    <text evidence="2">The sequence shown here is derived from an EMBL/GenBank/DDBJ whole genome shotgun (WGS) entry which is preliminary data.</text>
</comment>
<feature type="chain" id="PRO_5046854671" description="Spore coat protein U domain-containing protein" evidence="1">
    <location>
        <begin position="21"/>
        <end position="158"/>
    </location>
</feature>
<dbReference type="Proteomes" id="UP000075621">
    <property type="component" value="Unassembled WGS sequence"/>
</dbReference>
<gene>
    <name evidence="2" type="ORF">A2I98_02260</name>
</gene>